<comment type="caution">
    <text evidence="9">The sequence shown here is derived from an EMBL/GenBank/DDBJ whole genome shotgun (WGS) entry which is preliminary data.</text>
</comment>
<evidence type="ECO:0000313" key="10">
    <source>
        <dbReference type="Proteomes" id="UP000613840"/>
    </source>
</evidence>
<gene>
    <name evidence="9" type="ORF">GCM10011575_44490</name>
</gene>
<dbReference type="Proteomes" id="UP000613840">
    <property type="component" value="Unassembled WGS sequence"/>
</dbReference>
<keyword evidence="10" id="KW-1185">Reference proteome</keyword>
<reference evidence="9" key="2">
    <citation type="submission" date="2020-09" db="EMBL/GenBank/DDBJ databases">
        <authorList>
            <person name="Sun Q."/>
            <person name="Zhou Y."/>
        </authorList>
    </citation>
    <scope>NUCLEOTIDE SEQUENCE</scope>
    <source>
        <strain evidence="9">CGMCC 4.7306</strain>
    </source>
</reference>
<evidence type="ECO:0000256" key="4">
    <source>
        <dbReference type="ARBA" id="ARBA00022989"/>
    </source>
</evidence>
<dbReference type="AlphaFoldDB" id="A0A917W9I3"/>
<dbReference type="Pfam" id="PF00482">
    <property type="entry name" value="T2SSF"/>
    <property type="match status" value="1"/>
</dbReference>
<dbReference type="GO" id="GO:0005886">
    <property type="term" value="C:plasma membrane"/>
    <property type="evidence" value="ECO:0007669"/>
    <property type="project" value="UniProtKB-SubCell"/>
</dbReference>
<feature type="domain" description="Type II secretion system protein GspF" evidence="8">
    <location>
        <begin position="142"/>
        <end position="262"/>
    </location>
</feature>
<dbReference type="PANTHER" id="PTHR35007:SF3">
    <property type="entry name" value="POSSIBLE CONSERVED ALANINE RICH MEMBRANE PROTEIN"/>
    <property type="match status" value="1"/>
</dbReference>
<evidence type="ECO:0000256" key="1">
    <source>
        <dbReference type="ARBA" id="ARBA00004651"/>
    </source>
</evidence>
<reference evidence="9" key="1">
    <citation type="journal article" date="2014" name="Int. J. Syst. Evol. Microbiol.">
        <title>Complete genome sequence of Corynebacterium casei LMG S-19264T (=DSM 44701T), isolated from a smear-ripened cheese.</title>
        <authorList>
            <consortium name="US DOE Joint Genome Institute (JGI-PGF)"/>
            <person name="Walter F."/>
            <person name="Albersmeier A."/>
            <person name="Kalinowski J."/>
            <person name="Ruckert C."/>
        </authorList>
    </citation>
    <scope>NUCLEOTIDE SEQUENCE</scope>
    <source>
        <strain evidence="9">CGMCC 4.7306</strain>
    </source>
</reference>
<accession>A0A917W9I3</accession>
<comment type="subcellular location">
    <subcellularLocation>
        <location evidence="1">Cell membrane</location>
        <topology evidence="1">Multi-pass membrane protein</topology>
    </subcellularLocation>
</comment>
<keyword evidence="5 7" id="KW-0472">Membrane</keyword>
<keyword evidence="4 7" id="KW-1133">Transmembrane helix</keyword>
<evidence type="ECO:0000259" key="8">
    <source>
        <dbReference type="Pfam" id="PF00482"/>
    </source>
</evidence>
<feature type="region of interest" description="Disordered" evidence="6">
    <location>
        <begin position="31"/>
        <end position="56"/>
    </location>
</feature>
<feature type="transmembrane region" description="Helical" evidence="7">
    <location>
        <begin position="251"/>
        <end position="276"/>
    </location>
</feature>
<evidence type="ECO:0000256" key="6">
    <source>
        <dbReference type="SAM" id="MobiDB-lite"/>
    </source>
</evidence>
<name>A0A917W9I3_9ACTN</name>
<proteinExistence type="predicted"/>
<dbReference type="InterPro" id="IPR018076">
    <property type="entry name" value="T2SS_GspF_dom"/>
</dbReference>
<evidence type="ECO:0000256" key="7">
    <source>
        <dbReference type="SAM" id="Phobius"/>
    </source>
</evidence>
<sequence length="277" mass="28416">MIISQLYGVLAVVLAGLAVGGAVSEPAAGLRRLRPSGDHDHPGREDPGGPTGGARSRPVAELIAALAAPRRGSPPTGQRAALAGAVAVVLPLGLQAVAGVGAQAWFAAPVAAAAGYLVSGRLQTPAYHRRRQRLVDGLPAALELLSAAIAAGLPLRSAVGEVLAVLDGPLAEDLQQVITSIDLGRDEATAWRSLRDHPALGPISVDLARSLESGTMIAATLQRHAAIARRNRRGDREARARTVGVKSVPPLMLCFVPAFLLISIVPIAASGIVQALQ</sequence>
<evidence type="ECO:0000256" key="2">
    <source>
        <dbReference type="ARBA" id="ARBA00022475"/>
    </source>
</evidence>
<feature type="transmembrane region" description="Helical" evidence="7">
    <location>
        <begin position="104"/>
        <end position="122"/>
    </location>
</feature>
<evidence type="ECO:0000256" key="5">
    <source>
        <dbReference type="ARBA" id="ARBA00023136"/>
    </source>
</evidence>
<protein>
    <recommendedName>
        <fullName evidence="8">Type II secretion system protein GspF domain-containing protein</fullName>
    </recommendedName>
</protein>
<keyword evidence="2" id="KW-1003">Cell membrane</keyword>
<evidence type="ECO:0000256" key="3">
    <source>
        <dbReference type="ARBA" id="ARBA00022692"/>
    </source>
</evidence>
<evidence type="ECO:0000313" key="9">
    <source>
        <dbReference type="EMBL" id="GGL81297.1"/>
    </source>
</evidence>
<feature type="compositionally biased region" description="Basic and acidic residues" evidence="6">
    <location>
        <begin position="35"/>
        <end position="47"/>
    </location>
</feature>
<organism evidence="9 10">
    <name type="scientific">Microlunatus endophyticus</name>
    <dbReference type="NCBI Taxonomy" id="1716077"/>
    <lineage>
        <taxon>Bacteria</taxon>
        <taxon>Bacillati</taxon>
        <taxon>Actinomycetota</taxon>
        <taxon>Actinomycetes</taxon>
        <taxon>Propionibacteriales</taxon>
        <taxon>Propionibacteriaceae</taxon>
        <taxon>Microlunatus</taxon>
    </lineage>
</organism>
<feature type="transmembrane region" description="Helical" evidence="7">
    <location>
        <begin position="6"/>
        <end position="24"/>
    </location>
</feature>
<keyword evidence="3 7" id="KW-0812">Transmembrane</keyword>
<dbReference type="RefSeq" id="WP_188897980.1">
    <property type="nucleotide sequence ID" value="NZ_BMMZ01000016.1"/>
</dbReference>
<dbReference type="PANTHER" id="PTHR35007">
    <property type="entry name" value="INTEGRAL MEMBRANE PROTEIN-RELATED"/>
    <property type="match status" value="1"/>
</dbReference>
<dbReference type="EMBL" id="BMMZ01000016">
    <property type="protein sequence ID" value="GGL81297.1"/>
    <property type="molecule type" value="Genomic_DNA"/>
</dbReference>